<comment type="caution">
    <text evidence="1">The sequence shown here is derived from an EMBL/GenBank/DDBJ whole genome shotgun (WGS) entry which is preliminary data.</text>
</comment>
<name>A0A560CXI1_9BRAD</name>
<accession>A0A560CXI1</accession>
<evidence type="ECO:0000313" key="1">
    <source>
        <dbReference type="EMBL" id="TWA89560.1"/>
    </source>
</evidence>
<keyword evidence="2" id="KW-1185">Reference proteome</keyword>
<gene>
    <name evidence="1" type="ORF">FBZ96_11928</name>
</gene>
<protein>
    <submittedName>
        <fullName evidence="1">Uncharacterized protein</fullName>
    </submittedName>
</protein>
<reference evidence="1 2" key="1">
    <citation type="submission" date="2019-06" db="EMBL/GenBank/DDBJ databases">
        <title>Genomic Encyclopedia of Type Strains, Phase IV (KMG-V): Genome sequencing to study the core and pangenomes of soil and plant-associated prokaryotes.</title>
        <authorList>
            <person name="Whitman W."/>
        </authorList>
    </citation>
    <scope>NUCLEOTIDE SEQUENCE [LARGE SCALE GENOMIC DNA]</scope>
    <source>
        <strain evidence="1 2">BR 510</strain>
    </source>
</reference>
<proteinExistence type="predicted"/>
<dbReference type="EMBL" id="VITK01000019">
    <property type="protein sequence ID" value="TWA89560.1"/>
    <property type="molecule type" value="Genomic_DNA"/>
</dbReference>
<organism evidence="1 2">
    <name type="scientific">Bradyrhizobium stylosanthis</name>
    <dbReference type="NCBI Taxonomy" id="1803665"/>
    <lineage>
        <taxon>Bacteria</taxon>
        <taxon>Pseudomonadati</taxon>
        <taxon>Pseudomonadota</taxon>
        <taxon>Alphaproteobacteria</taxon>
        <taxon>Hyphomicrobiales</taxon>
        <taxon>Nitrobacteraceae</taxon>
        <taxon>Bradyrhizobium</taxon>
    </lineage>
</organism>
<sequence length="154" mass="18062">MESYKHRFAKETLARWLADPEQDLVDFRNATGGGHFGGGVFMEYPFCVTANDELRGEESWHEIEERWDPDPPSYEECLRLNWRPLVIFDVALHHKGFISDAFEVVHKHDIHDDKLMWIHRIKHETGLRAVRGLSADWILNQVGRPSKLKTIWTI</sequence>
<evidence type="ECO:0000313" key="2">
    <source>
        <dbReference type="Proteomes" id="UP000319949"/>
    </source>
</evidence>
<dbReference type="AlphaFoldDB" id="A0A560CXI1"/>
<dbReference type="Proteomes" id="UP000319949">
    <property type="component" value="Unassembled WGS sequence"/>
</dbReference>
<dbReference type="RefSeq" id="WP_145670150.1">
    <property type="nucleotide sequence ID" value="NZ_VITK01000019.1"/>
</dbReference>